<evidence type="ECO:0000256" key="1">
    <source>
        <dbReference type="ARBA" id="ARBA00001974"/>
    </source>
</evidence>
<dbReference type="PANTHER" id="PTHR10742:SF313">
    <property type="entry name" value="AMINE OXIDASE"/>
    <property type="match status" value="1"/>
</dbReference>
<dbReference type="InterPro" id="IPR036188">
    <property type="entry name" value="FAD/NAD-bd_sf"/>
</dbReference>
<dbReference type="OrthoDB" id="5046242at2759"/>
<reference evidence="6" key="1">
    <citation type="submission" date="2022-11" db="UniProtKB">
        <authorList>
            <consortium name="EnsemblMetazoa"/>
        </authorList>
    </citation>
    <scope>IDENTIFICATION</scope>
</reference>
<dbReference type="InterPro" id="IPR002937">
    <property type="entry name" value="Amino_oxidase"/>
</dbReference>
<feature type="binding site" evidence="3">
    <location>
        <position position="344"/>
    </location>
    <ligand>
        <name>substrate</name>
    </ligand>
</feature>
<dbReference type="InterPro" id="IPR001613">
    <property type="entry name" value="Flavin_amine_oxidase"/>
</dbReference>
<dbReference type="Proteomes" id="UP000887568">
    <property type="component" value="Unplaced"/>
</dbReference>
<dbReference type="PANTHER" id="PTHR10742">
    <property type="entry name" value="FLAVIN MONOAMINE OXIDASE"/>
    <property type="match status" value="1"/>
</dbReference>
<sequence length="468" mass="51839">MNQKNAGKLVEEGGTGSVRDVEVLILGAGAAGLGAAGTFLSQGFDQFLVIEGADHIGGRVHDVEFGGIRLEKGANWLQPVGGPMKKIAEKADLECQKVKAEFNQHKLMVMSENGEVIPEWEVEQVITEVCDIMVEAGDFAANSLNSELTMRDFMADRYCSDSSSDALRKAVEWYVFDFEYTVPPEQASLDVGHWDRVGSSGFVIDQRGFKIIFADVVAHLVEKRRLLLNRKVISIDHSQIEKVCVTCADGTVFRADAVLLTFSLGVLQSGLVEFTPPLPHWKTTALNHTPMGAFTKIFLKFPRKFWDDSEWIMHVSDRRGYYPAFMNMEAQGLFPIGTNILIAFVVGAEAQRVENQPLDTTREEIITVMRGLYGEQQVPYPTDIMLSGWLNDPLQMGAFSAPLPDGAPSKILHQLQTPVGRIFFGGEATDDKFAGFVIGGMRSGEREAKKIMRGVLKWEIKRKGFLGK</sequence>
<accession>A0A913ZIW0</accession>
<evidence type="ECO:0000313" key="6">
    <source>
        <dbReference type="EnsemblMetazoa" id="XP_038051304.1"/>
    </source>
</evidence>
<keyword evidence="7" id="KW-1185">Reference proteome</keyword>
<dbReference type="AlphaFoldDB" id="A0A913ZIW0"/>
<protein>
    <recommendedName>
        <fullName evidence="4">Amine oxidase</fullName>
        <ecNumber evidence="4">1.4.3.-</ecNumber>
    </recommendedName>
</protein>
<dbReference type="OMA" id="CKHHIPG"/>
<dbReference type="GO" id="GO:0008131">
    <property type="term" value="F:primary methylamine oxidase activity"/>
    <property type="evidence" value="ECO:0007669"/>
    <property type="project" value="UniProtKB-ARBA"/>
</dbReference>
<organism evidence="6 7">
    <name type="scientific">Patiria miniata</name>
    <name type="common">Bat star</name>
    <name type="synonym">Asterina miniata</name>
    <dbReference type="NCBI Taxonomy" id="46514"/>
    <lineage>
        <taxon>Eukaryota</taxon>
        <taxon>Metazoa</taxon>
        <taxon>Echinodermata</taxon>
        <taxon>Eleutherozoa</taxon>
        <taxon>Asterozoa</taxon>
        <taxon>Asteroidea</taxon>
        <taxon>Valvatacea</taxon>
        <taxon>Valvatida</taxon>
        <taxon>Asterinidae</taxon>
        <taxon>Patiria</taxon>
    </lineage>
</organism>
<evidence type="ECO:0000259" key="5">
    <source>
        <dbReference type="Pfam" id="PF01593"/>
    </source>
</evidence>
<dbReference type="Pfam" id="PF01593">
    <property type="entry name" value="Amino_oxidase"/>
    <property type="match status" value="1"/>
</dbReference>
<evidence type="ECO:0000313" key="7">
    <source>
        <dbReference type="Proteomes" id="UP000887568"/>
    </source>
</evidence>
<evidence type="ECO:0000256" key="3">
    <source>
        <dbReference type="PIRSR" id="PIRSR601613-1"/>
    </source>
</evidence>
<dbReference type="EnsemblMetazoa" id="XM_038195376.1">
    <property type="protein sequence ID" value="XP_038051304.1"/>
    <property type="gene ID" value="LOC119724357"/>
</dbReference>
<dbReference type="EC" id="1.4.3.-" evidence="4"/>
<proteinExistence type="inferred from homology"/>
<evidence type="ECO:0000256" key="4">
    <source>
        <dbReference type="RuleBase" id="RU362067"/>
    </source>
</evidence>
<comment type="cofactor">
    <cofactor evidence="1 4">
        <name>FAD</name>
        <dbReference type="ChEBI" id="CHEBI:57692"/>
    </cofactor>
</comment>
<feature type="binding site" evidence="3">
    <location>
        <position position="232"/>
    </location>
    <ligand>
        <name>FAD</name>
        <dbReference type="ChEBI" id="CHEBI:57692"/>
    </ligand>
</feature>
<dbReference type="InterPro" id="IPR050281">
    <property type="entry name" value="Flavin_monoamine_oxidase"/>
</dbReference>
<dbReference type="Gene3D" id="3.90.660.10">
    <property type="match status" value="1"/>
</dbReference>
<evidence type="ECO:0000256" key="2">
    <source>
        <dbReference type="ARBA" id="ARBA00023002"/>
    </source>
</evidence>
<keyword evidence="2 4" id="KW-0560">Oxidoreductase</keyword>
<dbReference type="GO" id="GO:0006598">
    <property type="term" value="P:polyamine catabolic process"/>
    <property type="evidence" value="ECO:0007669"/>
    <property type="project" value="TreeGrafter"/>
</dbReference>
<keyword evidence="4" id="KW-0274">FAD</keyword>
<dbReference type="RefSeq" id="XP_038051304.1">
    <property type="nucleotide sequence ID" value="XM_038195376.1"/>
</dbReference>
<name>A0A913ZIW0_PATMI</name>
<dbReference type="GeneID" id="119724357"/>
<feature type="domain" description="Amine oxidase" evidence="5">
    <location>
        <begin position="31"/>
        <end position="451"/>
    </location>
</feature>
<comment type="similarity">
    <text evidence="4">Belongs to the flavin monoamine oxidase family.</text>
</comment>
<dbReference type="SUPFAM" id="SSF51905">
    <property type="entry name" value="FAD/NAD(P)-binding domain"/>
    <property type="match status" value="1"/>
</dbReference>
<dbReference type="SUPFAM" id="SSF54373">
    <property type="entry name" value="FAD-linked reductases, C-terminal domain"/>
    <property type="match status" value="1"/>
</dbReference>
<dbReference type="Gene3D" id="3.50.50.60">
    <property type="entry name" value="FAD/NAD(P)-binding domain"/>
    <property type="match status" value="1"/>
</dbReference>
<dbReference type="PRINTS" id="PR00757">
    <property type="entry name" value="AMINEOXDASEF"/>
</dbReference>
<keyword evidence="4" id="KW-0285">Flavoprotein</keyword>